<dbReference type="Proteomes" id="UP000801492">
    <property type="component" value="Unassembled WGS sequence"/>
</dbReference>
<organism evidence="2 3">
    <name type="scientific">Ignelater luminosus</name>
    <name type="common">Cucubano</name>
    <name type="synonym">Pyrophorus luminosus</name>
    <dbReference type="NCBI Taxonomy" id="2038154"/>
    <lineage>
        <taxon>Eukaryota</taxon>
        <taxon>Metazoa</taxon>
        <taxon>Ecdysozoa</taxon>
        <taxon>Arthropoda</taxon>
        <taxon>Hexapoda</taxon>
        <taxon>Insecta</taxon>
        <taxon>Pterygota</taxon>
        <taxon>Neoptera</taxon>
        <taxon>Endopterygota</taxon>
        <taxon>Coleoptera</taxon>
        <taxon>Polyphaga</taxon>
        <taxon>Elateriformia</taxon>
        <taxon>Elateroidea</taxon>
        <taxon>Elateridae</taxon>
        <taxon>Agrypninae</taxon>
        <taxon>Pyrophorini</taxon>
        <taxon>Ignelater</taxon>
    </lineage>
</organism>
<protein>
    <submittedName>
        <fullName evidence="2">Uncharacterized protein</fullName>
    </submittedName>
</protein>
<proteinExistence type="predicted"/>
<sequence length="290" mass="32243">MATENVDYEKQFQEDLERAQALSLESLALEQFRNQKRLQELNISTKNVAAKTSRSTSVSRTSSMNESDCSSNNRAERHQIKSRPRPGTVAGSQPNPMIAPPPTSQRRHSTTCTATDTHAPDLISFTSPPTNDMVIEFCQQINATSSEQTRSSTSQSMNSNFHNILRSNSMVQQYQMQQYQQQTPVNLLNSLFPNTQIMTQSQQWQYGSAFGGGNSIGMDSRASPTMLQNMPMKNLNMPSANSARIGWNIPQTPPIMSAFQSTTPSIPITSTTVQQVIISHVSKAWNWCSS</sequence>
<reference evidence="2" key="1">
    <citation type="submission" date="2019-08" db="EMBL/GenBank/DDBJ databases">
        <title>The genome of the North American firefly Photinus pyralis.</title>
        <authorList>
            <consortium name="Photinus pyralis genome working group"/>
            <person name="Fallon T.R."/>
            <person name="Sander Lower S.E."/>
            <person name="Weng J.-K."/>
        </authorList>
    </citation>
    <scope>NUCLEOTIDE SEQUENCE</scope>
    <source>
        <strain evidence="2">TRF0915ILg1</strain>
        <tissue evidence="2">Whole body</tissue>
    </source>
</reference>
<dbReference type="OrthoDB" id="67688at2759"/>
<feature type="compositionally biased region" description="Polar residues" evidence="1">
    <location>
        <begin position="64"/>
        <end position="73"/>
    </location>
</feature>
<comment type="caution">
    <text evidence="2">The sequence shown here is derived from an EMBL/GenBank/DDBJ whole genome shotgun (WGS) entry which is preliminary data.</text>
</comment>
<keyword evidence="3" id="KW-1185">Reference proteome</keyword>
<feature type="compositionally biased region" description="Low complexity" evidence="1">
    <location>
        <begin position="52"/>
        <end position="63"/>
    </location>
</feature>
<gene>
    <name evidence="2" type="ORF">ILUMI_23080</name>
</gene>
<accession>A0A8K0C9F7</accession>
<name>A0A8K0C9F7_IGNLU</name>
<dbReference type="EMBL" id="VTPC01090561">
    <property type="protein sequence ID" value="KAF2883088.1"/>
    <property type="molecule type" value="Genomic_DNA"/>
</dbReference>
<evidence type="ECO:0000313" key="2">
    <source>
        <dbReference type="EMBL" id="KAF2883088.1"/>
    </source>
</evidence>
<evidence type="ECO:0000256" key="1">
    <source>
        <dbReference type="SAM" id="MobiDB-lite"/>
    </source>
</evidence>
<evidence type="ECO:0000313" key="3">
    <source>
        <dbReference type="Proteomes" id="UP000801492"/>
    </source>
</evidence>
<feature type="region of interest" description="Disordered" evidence="1">
    <location>
        <begin position="47"/>
        <end position="110"/>
    </location>
</feature>
<dbReference type="AlphaFoldDB" id="A0A8K0C9F7"/>